<protein>
    <submittedName>
        <fullName evidence="4">C-type lectin domain-containing protein</fullName>
    </submittedName>
</protein>
<organism evidence="4 5">
    <name type="scientific">Caenorhabditis elegans</name>
    <dbReference type="NCBI Taxonomy" id="6239"/>
    <lineage>
        <taxon>Eukaryota</taxon>
        <taxon>Metazoa</taxon>
        <taxon>Ecdysozoa</taxon>
        <taxon>Nematoda</taxon>
        <taxon>Chromadorea</taxon>
        <taxon>Rhabditida</taxon>
        <taxon>Rhabditina</taxon>
        <taxon>Rhabditomorpha</taxon>
        <taxon>Rhabditoidea</taxon>
        <taxon>Rhabditidae</taxon>
        <taxon>Peloderinae</taxon>
        <taxon>Caenorhabditis</taxon>
    </lineage>
</organism>
<sequence length="374" mass="41867">MPTFYEEHSENAQPEDQTLLQKLHLFVYDRWKSLLIGGISQICIITSVVLLTYFLARQPTCEAVFATSSTSTLQTMTTSDSLSSHTKPDTTIISTRTLPISSTMPTHASDNVTCAVGFTYVNKKCWKLITGPQRRADADEACMNLGGSTLFSIRSDIENRALVDFVKDKRIENLWTGLICVGKNSFSCTWDVNSGTAAVYNNFAEGYPNNVYGDCIHYMTTGTQAGQWASGSCNETMSFVCELPATIYDDTCDYNYDRYCYTPHYFIKHSSEAQQFCAGLCSNSVSIHSGNENRFVLTLYLYTNSSILIGGIAPSYDFVLWYDGTQTTYNNIDSIANGNCLYLNDLNTRGNWFGLNCLTSRSWFICKRRIGENC</sequence>
<dbReference type="Proteomes" id="UP000001940">
    <property type="component" value="Chromosome V"/>
</dbReference>
<feature type="transmembrane region" description="Helical" evidence="2">
    <location>
        <begin position="34"/>
        <end position="56"/>
    </location>
</feature>
<keyword evidence="2" id="KW-1133">Transmembrane helix</keyword>
<dbReference type="CDD" id="cd00037">
    <property type="entry name" value="CLECT"/>
    <property type="match status" value="2"/>
</dbReference>
<dbReference type="PANTHER" id="PTHR22991">
    <property type="entry name" value="PROTEIN CBG13490"/>
    <property type="match status" value="1"/>
</dbReference>
<dbReference type="AGR" id="WB:WBGene00012024"/>
<dbReference type="HOGENOM" id="CLU_037161_1_0_1"/>
<dbReference type="Pfam" id="PF00059">
    <property type="entry name" value="Lectin_C"/>
    <property type="match status" value="1"/>
</dbReference>
<dbReference type="STRING" id="6239.T25E12.9.1"/>
<dbReference type="FunCoup" id="O45823">
    <property type="interactions" value="3"/>
</dbReference>
<gene>
    <name evidence="4 6" type="primary">clec-29</name>
    <name evidence="4" type="ORF">CELE_T25E12.9</name>
    <name evidence="6" type="ORF">T25E12.9</name>
</gene>
<dbReference type="WormBase" id="T25E12.9">
    <property type="protein sequence ID" value="CE32503"/>
    <property type="gene ID" value="WBGene00012024"/>
    <property type="gene designation" value="clec-29"/>
</dbReference>
<accession>O45823</accession>
<feature type="domain" description="C-type lectin" evidence="3">
    <location>
        <begin position="256"/>
        <end position="357"/>
    </location>
</feature>
<dbReference type="InterPro" id="IPR016187">
    <property type="entry name" value="CTDL_fold"/>
</dbReference>
<dbReference type="AlphaFoldDB" id="O45823"/>
<reference evidence="4 5" key="1">
    <citation type="journal article" date="1998" name="Science">
        <title>Genome sequence of the nematode C. elegans: a platform for investigating biology.</title>
        <authorList>
            <consortium name="The C. elegans sequencing consortium"/>
            <person name="Sulson J.E."/>
            <person name="Waterston R."/>
        </authorList>
    </citation>
    <scope>NUCLEOTIDE SEQUENCE [LARGE SCALE GENOMIC DNA]</scope>
    <source>
        <strain evidence="4 5">Bristol N2</strain>
    </source>
</reference>
<dbReference type="PIR" id="T25279">
    <property type="entry name" value="T25279"/>
</dbReference>
<keyword evidence="2" id="KW-0812">Transmembrane</keyword>
<evidence type="ECO:0000256" key="2">
    <source>
        <dbReference type="SAM" id="Phobius"/>
    </source>
</evidence>
<keyword evidence="5" id="KW-1185">Reference proteome</keyword>
<dbReference type="InterPro" id="IPR016186">
    <property type="entry name" value="C-type_lectin-like/link_sf"/>
</dbReference>
<dbReference type="PhylomeDB" id="O45823"/>
<dbReference type="InParanoid" id="O45823"/>
<dbReference type="OMA" id="WFNENST"/>
<dbReference type="PaxDb" id="6239-T25E12.9"/>
<feature type="domain" description="C-type lectin" evidence="3">
    <location>
        <begin position="121"/>
        <end position="242"/>
    </location>
</feature>
<dbReference type="SMART" id="SM00034">
    <property type="entry name" value="CLECT"/>
    <property type="match status" value="2"/>
</dbReference>
<proteinExistence type="predicted"/>
<dbReference type="SMR" id="O45823"/>
<dbReference type="InterPro" id="IPR018378">
    <property type="entry name" value="C-type_lectin_CS"/>
</dbReference>
<dbReference type="InterPro" id="IPR050976">
    <property type="entry name" value="Snaclec"/>
</dbReference>
<dbReference type="PROSITE" id="PS00615">
    <property type="entry name" value="C_TYPE_LECTIN_1"/>
    <property type="match status" value="1"/>
</dbReference>
<dbReference type="InterPro" id="IPR001304">
    <property type="entry name" value="C-type_lectin-like"/>
</dbReference>
<dbReference type="UCSC" id="T25E12.9">
    <property type="organism name" value="c. elegans"/>
</dbReference>
<dbReference type="eggNOG" id="KOG4297">
    <property type="taxonomic scope" value="Eukaryota"/>
</dbReference>
<keyword evidence="1" id="KW-1015">Disulfide bond</keyword>
<dbReference type="GeneID" id="180117"/>
<evidence type="ECO:0000259" key="3">
    <source>
        <dbReference type="PROSITE" id="PS50041"/>
    </source>
</evidence>
<evidence type="ECO:0000256" key="1">
    <source>
        <dbReference type="ARBA" id="ARBA00023157"/>
    </source>
</evidence>
<dbReference type="CTD" id="180117"/>
<dbReference type="SUPFAM" id="SSF56436">
    <property type="entry name" value="C-type lectin-like"/>
    <property type="match status" value="2"/>
</dbReference>
<name>O45823_CAEEL</name>
<dbReference type="Gene3D" id="3.10.100.10">
    <property type="entry name" value="Mannose-Binding Protein A, subunit A"/>
    <property type="match status" value="2"/>
</dbReference>
<evidence type="ECO:0000313" key="5">
    <source>
        <dbReference type="Proteomes" id="UP000001940"/>
    </source>
</evidence>
<keyword evidence="2" id="KW-0472">Membrane</keyword>
<dbReference type="RefSeq" id="NP_507235.2">
    <property type="nucleotide sequence ID" value="NM_074834.4"/>
</dbReference>
<evidence type="ECO:0000313" key="6">
    <source>
        <dbReference type="WormBase" id="T25E12.9"/>
    </source>
</evidence>
<evidence type="ECO:0000313" key="4">
    <source>
        <dbReference type="EMBL" id="CAB04827.2"/>
    </source>
</evidence>
<dbReference type="KEGG" id="cel:CELE_T25E12.9"/>
<dbReference type="EMBL" id="BX284605">
    <property type="protein sequence ID" value="CAB04827.2"/>
    <property type="molecule type" value="Genomic_DNA"/>
</dbReference>
<dbReference type="OrthoDB" id="5842905at2759"/>
<dbReference type="PROSITE" id="PS50041">
    <property type="entry name" value="C_TYPE_LECTIN_2"/>
    <property type="match status" value="2"/>
</dbReference>
<dbReference type="PANTHER" id="PTHR22991:SF44">
    <property type="entry name" value="C-TYPE LECTIN-RELATED"/>
    <property type="match status" value="1"/>
</dbReference>